<accession>A0AAQ3UI97</accession>
<dbReference type="Proteomes" id="UP001341281">
    <property type="component" value="Chromosome 09"/>
</dbReference>
<protein>
    <submittedName>
        <fullName evidence="1">Uncharacterized protein</fullName>
    </submittedName>
</protein>
<reference evidence="1 2" key="1">
    <citation type="submission" date="2024-02" db="EMBL/GenBank/DDBJ databases">
        <title>High-quality chromosome-scale genome assembly of Pensacola bahiagrass (Paspalum notatum Flugge var. saurae).</title>
        <authorList>
            <person name="Vega J.M."/>
            <person name="Podio M."/>
            <person name="Orjuela J."/>
            <person name="Siena L.A."/>
            <person name="Pessino S.C."/>
            <person name="Combes M.C."/>
            <person name="Mariac C."/>
            <person name="Albertini E."/>
            <person name="Pupilli F."/>
            <person name="Ortiz J.P.A."/>
            <person name="Leblanc O."/>
        </authorList>
    </citation>
    <scope>NUCLEOTIDE SEQUENCE [LARGE SCALE GENOMIC DNA]</scope>
    <source>
        <strain evidence="1">R1</strain>
        <tissue evidence="1">Leaf</tissue>
    </source>
</reference>
<keyword evidence="2" id="KW-1185">Reference proteome</keyword>
<proteinExistence type="predicted"/>
<organism evidence="1 2">
    <name type="scientific">Paspalum notatum var. saurae</name>
    <dbReference type="NCBI Taxonomy" id="547442"/>
    <lineage>
        <taxon>Eukaryota</taxon>
        <taxon>Viridiplantae</taxon>
        <taxon>Streptophyta</taxon>
        <taxon>Embryophyta</taxon>
        <taxon>Tracheophyta</taxon>
        <taxon>Spermatophyta</taxon>
        <taxon>Magnoliopsida</taxon>
        <taxon>Liliopsida</taxon>
        <taxon>Poales</taxon>
        <taxon>Poaceae</taxon>
        <taxon>PACMAD clade</taxon>
        <taxon>Panicoideae</taxon>
        <taxon>Andropogonodae</taxon>
        <taxon>Paspaleae</taxon>
        <taxon>Paspalinae</taxon>
        <taxon>Paspalum</taxon>
    </lineage>
</organism>
<dbReference type="AlphaFoldDB" id="A0AAQ3UI97"/>
<feature type="non-terminal residue" evidence="1">
    <location>
        <position position="1"/>
    </location>
</feature>
<name>A0AAQ3UI97_PASNO</name>
<sequence>MIDTTLIEFDLKIKIGMHEKDDLQLIDGVSTIDDMVTWRCRVVDCSDIASMAIVSNSAFDGAIGESGGLKRSVVVVVLGAQMDLKFKVAANLCTPADHYHCCFKVHGHATRDIKTDFALI</sequence>
<gene>
    <name evidence="1" type="ORF">U9M48_038307</name>
</gene>
<dbReference type="EMBL" id="CP144753">
    <property type="protein sequence ID" value="WVZ92224.1"/>
    <property type="molecule type" value="Genomic_DNA"/>
</dbReference>
<evidence type="ECO:0000313" key="1">
    <source>
        <dbReference type="EMBL" id="WVZ92224.1"/>
    </source>
</evidence>
<evidence type="ECO:0000313" key="2">
    <source>
        <dbReference type="Proteomes" id="UP001341281"/>
    </source>
</evidence>